<protein>
    <submittedName>
        <fullName evidence="1">Uncharacterized protein</fullName>
    </submittedName>
</protein>
<reference evidence="1 2" key="1">
    <citation type="submission" date="2024-05" db="EMBL/GenBank/DDBJ databases">
        <title>Genome sequencing and assembly of Indian major carp, Cirrhinus mrigala (Hamilton, 1822).</title>
        <authorList>
            <person name="Mohindra V."/>
            <person name="Chowdhury L.M."/>
            <person name="Lal K."/>
            <person name="Jena J.K."/>
        </authorList>
    </citation>
    <scope>NUCLEOTIDE SEQUENCE [LARGE SCALE GENOMIC DNA]</scope>
    <source>
        <strain evidence="1">CM1030</strain>
        <tissue evidence="1">Blood</tissue>
    </source>
</reference>
<dbReference type="Proteomes" id="UP001529510">
    <property type="component" value="Unassembled WGS sequence"/>
</dbReference>
<feature type="non-terminal residue" evidence="1">
    <location>
        <position position="54"/>
    </location>
</feature>
<organism evidence="1 2">
    <name type="scientific">Cirrhinus mrigala</name>
    <name type="common">Mrigala</name>
    <dbReference type="NCBI Taxonomy" id="683832"/>
    <lineage>
        <taxon>Eukaryota</taxon>
        <taxon>Metazoa</taxon>
        <taxon>Chordata</taxon>
        <taxon>Craniata</taxon>
        <taxon>Vertebrata</taxon>
        <taxon>Euteleostomi</taxon>
        <taxon>Actinopterygii</taxon>
        <taxon>Neopterygii</taxon>
        <taxon>Teleostei</taxon>
        <taxon>Ostariophysi</taxon>
        <taxon>Cypriniformes</taxon>
        <taxon>Cyprinidae</taxon>
        <taxon>Labeoninae</taxon>
        <taxon>Labeonini</taxon>
        <taxon>Cirrhinus</taxon>
    </lineage>
</organism>
<dbReference type="AlphaFoldDB" id="A0ABD0QW49"/>
<accession>A0ABD0QW49</accession>
<evidence type="ECO:0000313" key="2">
    <source>
        <dbReference type="Proteomes" id="UP001529510"/>
    </source>
</evidence>
<feature type="non-terminal residue" evidence="1">
    <location>
        <position position="1"/>
    </location>
</feature>
<keyword evidence="2" id="KW-1185">Reference proteome</keyword>
<comment type="caution">
    <text evidence="1">The sequence shown here is derived from an EMBL/GenBank/DDBJ whole genome shotgun (WGS) entry which is preliminary data.</text>
</comment>
<name>A0ABD0QW49_CIRMR</name>
<evidence type="ECO:0000313" key="1">
    <source>
        <dbReference type="EMBL" id="KAL0189963.1"/>
    </source>
</evidence>
<sequence>QNHIDLVSVRNQNENQQTVIWIMDLTHGSGQIRITPHLDTGGLVNLINMDLVKT</sequence>
<proteinExistence type="predicted"/>
<dbReference type="EMBL" id="JAMKFB020000007">
    <property type="protein sequence ID" value="KAL0189963.1"/>
    <property type="molecule type" value="Genomic_DNA"/>
</dbReference>
<gene>
    <name evidence="1" type="ORF">M9458_017062</name>
</gene>